<proteinExistence type="predicted"/>
<name>A0A3N4IJU0_ASCIM</name>
<dbReference type="Proteomes" id="UP000275078">
    <property type="component" value="Unassembled WGS sequence"/>
</dbReference>
<organism evidence="1 2">
    <name type="scientific">Ascobolus immersus RN42</name>
    <dbReference type="NCBI Taxonomy" id="1160509"/>
    <lineage>
        <taxon>Eukaryota</taxon>
        <taxon>Fungi</taxon>
        <taxon>Dikarya</taxon>
        <taxon>Ascomycota</taxon>
        <taxon>Pezizomycotina</taxon>
        <taxon>Pezizomycetes</taxon>
        <taxon>Pezizales</taxon>
        <taxon>Ascobolaceae</taxon>
        <taxon>Ascobolus</taxon>
    </lineage>
</organism>
<reference evidence="1 2" key="1">
    <citation type="journal article" date="2018" name="Nat. Ecol. Evol.">
        <title>Pezizomycetes genomes reveal the molecular basis of ectomycorrhizal truffle lifestyle.</title>
        <authorList>
            <person name="Murat C."/>
            <person name="Payen T."/>
            <person name="Noel B."/>
            <person name="Kuo A."/>
            <person name="Morin E."/>
            <person name="Chen J."/>
            <person name="Kohler A."/>
            <person name="Krizsan K."/>
            <person name="Balestrini R."/>
            <person name="Da Silva C."/>
            <person name="Montanini B."/>
            <person name="Hainaut M."/>
            <person name="Levati E."/>
            <person name="Barry K.W."/>
            <person name="Belfiori B."/>
            <person name="Cichocki N."/>
            <person name="Clum A."/>
            <person name="Dockter R.B."/>
            <person name="Fauchery L."/>
            <person name="Guy J."/>
            <person name="Iotti M."/>
            <person name="Le Tacon F."/>
            <person name="Lindquist E.A."/>
            <person name="Lipzen A."/>
            <person name="Malagnac F."/>
            <person name="Mello A."/>
            <person name="Molinier V."/>
            <person name="Miyauchi S."/>
            <person name="Poulain J."/>
            <person name="Riccioni C."/>
            <person name="Rubini A."/>
            <person name="Sitrit Y."/>
            <person name="Splivallo R."/>
            <person name="Traeger S."/>
            <person name="Wang M."/>
            <person name="Zifcakova L."/>
            <person name="Wipf D."/>
            <person name="Zambonelli A."/>
            <person name="Paolocci F."/>
            <person name="Nowrousian M."/>
            <person name="Ottonello S."/>
            <person name="Baldrian P."/>
            <person name="Spatafora J.W."/>
            <person name="Henrissat B."/>
            <person name="Nagy L.G."/>
            <person name="Aury J.M."/>
            <person name="Wincker P."/>
            <person name="Grigoriev I.V."/>
            <person name="Bonfante P."/>
            <person name="Martin F.M."/>
        </authorList>
    </citation>
    <scope>NUCLEOTIDE SEQUENCE [LARGE SCALE GENOMIC DNA]</scope>
    <source>
        <strain evidence="1 2">RN42</strain>
    </source>
</reference>
<dbReference type="EMBL" id="ML119656">
    <property type="protein sequence ID" value="RPA84958.1"/>
    <property type="molecule type" value="Genomic_DNA"/>
</dbReference>
<dbReference type="AlphaFoldDB" id="A0A3N4IJU0"/>
<protein>
    <submittedName>
        <fullName evidence="1">Uncharacterized protein</fullName>
    </submittedName>
</protein>
<gene>
    <name evidence="1" type="ORF">BJ508DRAFT_412378</name>
</gene>
<keyword evidence="2" id="KW-1185">Reference proteome</keyword>
<evidence type="ECO:0000313" key="2">
    <source>
        <dbReference type="Proteomes" id="UP000275078"/>
    </source>
</evidence>
<evidence type="ECO:0000313" key="1">
    <source>
        <dbReference type="EMBL" id="RPA84958.1"/>
    </source>
</evidence>
<accession>A0A3N4IJU0</accession>
<sequence length="501" mass="57595">MGFYDQIQAARTVNRAMQRYSAFELLPLEILTQIFRELDEFHFTDHFEYPYKRNSTRWYSANASLVSWRVRHAVIPSLFANLRFSLAAENGVDRPTYPPLFSELSRRFAKRVYFCTEVAKGHTLLQSDFLDYAMAEFIDMMPNLRSLRISTKIRPGPNLCIAMGQIGFQRKGTVTLDHTYSHKPTTVEVFERPPGRAHKFSLSSMLSLPHFATLTTPNLLAIENIFALNFTEKYEQDGSLHALRTPAFFDNRLPKPATEIPTPVGPTYSLRLKINSLRLADPDKYSNLSDYKHSREFDTALTGFYLSPLLLRNLQSLINFSNLCTLEISTLSEYYLFDTAYDTSTDGRQPFFTNPEIFPNLRRLTYEGALWEFLELLCDDVHHAVVPRGSQFLSELCYREGVGLRETDVESNLDTMVRYYASDFGAAPHSPQFLSIRAAAACQSYPECSYRPNYDDEEHEYLHNLGCFKRLKRLEIGICLCTPVIEVCLNRLLLNPTVSHC</sequence>